<feature type="transmembrane region" description="Helical" evidence="1">
    <location>
        <begin position="21"/>
        <end position="44"/>
    </location>
</feature>
<feature type="transmembrane region" description="Helical" evidence="1">
    <location>
        <begin position="145"/>
        <end position="166"/>
    </location>
</feature>
<keyword evidence="1" id="KW-1133">Transmembrane helix</keyword>
<evidence type="ECO:0000256" key="1">
    <source>
        <dbReference type="SAM" id="Phobius"/>
    </source>
</evidence>
<comment type="caution">
    <text evidence="3">The sequence shown here is derived from an EMBL/GenBank/DDBJ whole genome shotgun (WGS) entry which is preliminary data.</text>
</comment>
<dbReference type="OrthoDB" id="6717649at2"/>
<evidence type="ECO:0000313" key="5">
    <source>
        <dbReference type="Proteomes" id="UP000051634"/>
    </source>
</evidence>
<reference evidence="4 5" key="1">
    <citation type="submission" date="2015-11" db="EMBL/GenBank/DDBJ databases">
        <title>The genome of Candidatus Endoriftia persephone in Ridgeia piscesae and population structure of the North Eastern Pacific vestimentiferan symbionts.</title>
        <authorList>
            <person name="Perez M."/>
            <person name="Juniper K.S."/>
        </authorList>
    </citation>
    <scope>NUCLEOTIDE SEQUENCE [LARGE SCALE GENOMIC DNA]</scope>
    <source>
        <strain evidence="3">Ind10</strain>
        <strain evidence="2">Ind11</strain>
    </source>
</reference>
<dbReference type="EMBL" id="LDXT01000095">
    <property type="protein sequence ID" value="KRT53879.1"/>
    <property type="molecule type" value="Genomic_DNA"/>
</dbReference>
<dbReference type="EMBL" id="LMXI01000420">
    <property type="protein sequence ID" value="KRT58090.1"/>
    <property type="molecule type" value="Genomic_DNA"/>
</dbReference>
<gene>
    <name evidence="2" type="ORF">Ga0074115_101215</name>
    <name evidence="3" type="ORF">Ga0076813_127424</name>
</gene>
<dbReference type="AlphaFoldDB" id="A0A0T5Z598"/>
<evidence type="ECO:0000313" key="2">
    <source>
        <dbReference type="EMBL" id="KRT53879.1"/>
    </source>
</evidence>
<keyword evidence="1" id="KW-0812">Transmembrane</keyword>
<sequence>MKSLLNYFVDLCLLRAAPQDLPVSSVLLALTALLNVLVGVLMIVDSSRQLGMAVLESLFEAGLMLLSLQLALRLTGLQPRFLQTASALMGSGLLMGLLALPLLSWNQASGGSEVGLLLLVLVIWSMVVLGHIIRHAFNLSLNLGIAFGFVYTLSAWSITSTLFPVVN</sequence>
<protein>
    <submittedName>
        <fullName evidence="3">Uncharacterized protein</fullName>
    </submittedName>
</protein>
<dbReference type="Proteomes" id="UP000051276">
    <property type="component" value="Unassembled WGS sequence"/>
</dbReference>
<dbReference type="Proteomes" id="UP000051634">
    <property type="component" value="Unassembled WGS sequence"/>
</dbReference>
<evidence type="ECO:0000313" key="3">
    <source>
        <dbReference type="EMBL" id="KRT58090.1"/>
    </source>
</evidence>
<accession>A0A0T5Z598</accession>
<keyword evidence="1" id="KW-0472">Membrane</keyword>
<name>A0A0T5Z598_9GAMM</name>
<feature type="transmembrane region" description="Helical" evidence="1">
    <location>
        <begin position="115"/>
        <end position="133"/>
    </location>
</feature>
<dbReference type="RefSeq" id="WP_057955946.1">
    <property type="nucleotide sequence ID" value="NZ_KQ556899.1"/>
</dbReference>
<evidence type="ECO:0000313" key="4">
    <source>
        <dbReference type="Proteomes" id="UP000051276"/>
    </source>
</evidence>
<proteinExistence type="predicted"/>
<dbReference type="STRING" id="54398.Ga0074115_101215"/>
<feature type="transmembrane region" description="Helical" evidence="1">
    <location>
        <begin position="84"/>
        <end position="103"/>
    </location>
</feature>
<organism evidence="3 4">
    <name type="scientific">endosymbiont of Ridgeia piscesae</name>
    <dbReference type="NCBI Taxonomy" id="54398"/>
    <lineage>
        <taxon>Bacteria</taxon>
        <taxon>Pseudomonadati</taxon>
        <taxon>Pseudomonadota</taxon>
        <taxon>Gammaproteobacteria</taxon>
        <taxon>sulfur-oxidizing symbionts</taxon>
    </lineage>
</organism>
<keyword evidence="5" id="KW-1185">Reference proteome</keyword>